<dbReference type="Pfam" id="PF00126">
    <property type="entry name" value="HTH_1"/>
    <property type="match status" value="1"/>
</dbReference>
<dbReference type="Gene3D" id="3.40.190.290">
    <property type="match status" value="1"/>
</dbReference>
<dbReference type="EMBL" id="JBFBVU010000048">
    <property type="protein sequence ID" value="MEV8468884.1"/>
    <property type="molecule type" value="Genomic_DNA"/>
</dbReference>
<dbReference type="RefSeq" id="WP_366194840.1">
    <property type="nucleotide sequence ID" value="NZ_JBFBVU010000048.1"/>
</dbReference>
<comment type="caution">
    <text evidence="6">The sequence shown here is derived from an EMBL/GenBank/DDBJ whole genome shotgun (WGS) entry which is preliminary data.</text>
</comment>
<name>A0ABV3LBE6_9RHOB</name>
<organism evidence="6 7">
    <name type="scientific">Meridianimarinicoccus marinus</name>
    <dbReference type="NCBI Taxonomy" id="3231483"/>
    <lineage>
        <taxon>Bacteria</taxon>
        <taxon>Pseudomonadati</taxon>
        <taxon>Pseudomonadota</taxon>
        <taxon>Alphaproteobacteria</taxon>
        <taxon>Rhodobacterales</taxon>
        <taxon>Paracoccaceae</taxon>
        <taxon>Meridianimarinicoccus</taxon>
    </lineage>
</organism>
<dbReference type="InterPro" id="IPR005119">
    <property type="entry name" value="LysR_subst-bd"/>
</dbReference>
<evidence type="ECO:0000256" key="1">
    <source>
        <dbReference type="ARBA" id="ARBA00009437"/>
    </source>
</evidence>
<keyword evidence="7" id="KW-1185">Reference proteome</keyword>
<accession>A0ABV3LBE6</accession>
<gene>
    <name evidence="6" type="ORF">AB0T83_19215</name>
</gene>
<protein>
    <submittedName>
        <fullName evidence="6">LysR substrate-binding domain-containing protein</fullName>
    </submittedName>
</protein>
<dbReference type="InterPro" id="IPR000847">
    <property type="entry name" value="LysR_HTH_N"/>
</dbReference>
<dbReference type="Proteomes" id="UP001553161">
    <property type="component" value="Unassembled WGS sequence"/>
</dbReference>
<dbReference type="Gene3D" id="1.10.10.10">
    <property type="entry name" value="Winged helix-like DNA-binding domain superfamily/Winged helix DNA-binding domain"/>
    <property type="match status" value="1"/>
</dbReference>
<dbReference type="PRINTS" id="PR00039">
    <property type="entry name" value="HTHLYSR"/>
</dbReference>
<dbReference type="PANTHER" id="PTHR30126">
    <property type="entry name" value="HTH-TYPE TRANSCRIPTIONAL REGULATOR"/>
    <property type="match status" value="1"/>
</dbReference>
<evidence type="ECO:0000259" key="5">
    <source>
        <dbReference type="PROSITE" id="PS50931"/>
    </source>
</evidence>
<keyword evidence="4" id="KW-0804">Transcription</keyword>
<evidence type="ECO:0000313" key="6">
    <source>
        <dbReference type="EMBL" id="MEV8468884.1"/>
    </source>
</evidence>
<dbReference type="PANTHER" id="PTHR30126:SF94">
    <property type="entry name" value="LYSR FAMILY TRANSCRIPTIONAL REGULATOR"/>
    <property type="match status" value="1"/>
</dbReference>
<dbReference type="SUPFAM" id="SSF53850">
    <property type="entry name" value="Periplasmic binding protein-like II"/>
    <property type="match status" value="1"/>
</dbReference>
<evidence type="ECO:0000256" key="4">
    <source>
        <dbReference type="ARBA" id="ARBA00023163"/>
    </source>
</evidence>
<sequence length="296" mass="32773">MSHAELKAFDAVARHQSFVRAAEELGRTQPTLTMQVSQLEKSYSAELIIRSRGKIKGLTPLGARLLEMTRPLFTLERDAYDLLKDSGDLSTGEVRLIATSPVMNIRLSQTFNARYPNITCHLKFGNSEEVLKSVLECESDLGILGGAANHEDCLAVPIAKPEIVLVGHKDYLKGKPLELSRQEFARETLLIREPGSETRELLLEKAHQHGFLPKRMVEIGRRSGAIAAAMAGMGLAAVSVHELEPNDQLEIVRLKGIRVFGVNHAICLKSRSKSKMLQELLKCFDIDDQSHRSGLA</sequence>
<reference evidence="6 7" key="1">
    <citation type="submission" date="2024-07" db="EMBL/GenBank/DDBJ databases">
        <authorList>
            <person name="Kang M."/>
        </authorList>
    </citation>
    <scope>NUCLEOTIDE SEQUENCE [LARGE SCALE GENOMIC DNA]</scope>
    <source>
        <strain evidence="6 7">DFM31</strain>
    </source>
</reference>
<evidence type="ECO:0000313" key="7">
    <source>
        <dbReference type="Proteomes" id="UP001553161"/>
    </source>
</evidence>
<evidence type="ECO:0000256" key="2">
    <source>
        <dbReference type="ARBA" id="ARBA00023015"/>
    </source>
</evidence>
<proteinExistence type="inferred from homology"/>
<dbReference type="Pfam" id="PF03466">
    <property type="entry name" value="LysR_substrate"/>
    <property type="match status" value="1"/>
</dbReference>
<comment type="similarity">
    <text evidence="1">Belongs to the LysR transcriptional regulatory family.</text>
</comment>
<dbReference type="PROSITE" id="PS50931">
    <property type="entry name" value="HTH_LYSR"/>
    <property type="match status" value="1"/>
</dbReference>
<dbReference type="SUPFAM" id="SSF46785">
    <property type="entry name" value="Winged helix' DNA-binding domain"/>
    <property type="match status" value="1"/>
</dbReference>
<evidence type="ECO:0000256" key="3">
    <source>
        <dbReference type="ARBA" id="ARBA00023125"/>
    </source>
</evidence>
<keyword evidence="3" id="KW-0238">DNA-binding</keyword>
<feature type="domain" description="HTH lysR-type" evidence="5">
    <location>
        <begin position="1"/>
        <end position="58"/>
    </location>
</feature>
<dbReference type="InterPro" id="IPR036388">
    <property type="entry name" value="WH-like_DNA-bd_sf"/>
</dbReference>
<dbReference type="InterPro" id="IPR036390">
    <property type="entry name" value="WH_DNA-bd_sf"/>
</dbReference>
<keyword evidence="2" id="KW-0805">Transcription regulation</keyword>